<feature type="region of interest" description="Disordered" evidence="9">
    <location>
        <begin position="564"/>
        <end position="637"/>
    </location>
</feature>
<keyword evidence="4" id="KW-0132">Cell division</keyword>
<protein>
    <recommendedName>
        <fullName evidence="12">Integrator complex subunit 13</fullName>
    </recommendedName>
</protein>
<evidence type="ECO:0000256" key="3">
    <source>
        <dbReference type="ARBA" id="ARBA00022490"/>
    </source>
</evidence>
<proteinExistence type="inferred from homology"/>
<evidence type="ECO:0000256" key="8">
    <source>
        <dbReference type="ARBA" id="ARBA00061603"/>
    </source>
</evidence>
<evidence type="ECO:0000256" key="6">
    <source>
        <dbReference type="ARBA" id="ARBA00023242"/>
    </source>
</evidence>
<reference evidence="10" key="3">
    <citation type="submission" date="2025-09" db="UniProtKB">
        <authorList>
            <consortium name="Ensembl"/>
        </authorList>
    </citation>
    <scope>IDENTIFICATION</scope>
</reference>
<evidence type="ECO:0000256" key="5">
    <source>
        <dbReference type="ARBA" id="ARBA00022776"/>
    </source>
</evidence>
<accession>A0A7N6C1K0</accession>
<dbReference type="GO" id="GO:0005737">
    <property type="term" value="C:cytoplasm"/>
    <property type="evidence" value="ECO:0007669"/>
    <property type="project" value="UniProtKB-SubCell"/>
</dbReference>
<dbReference type="GeneTree" id="ENSGT00390000002793"/>
<sequence>MKMFSVSHKTVFVVDHCPYMAESSRQQVECDVLTKTRAQGVIPLAPVSKSLWTCAVECSMEYCRILYDIYPVDKLVNYIVSDSEFHMLNSWRREEQSTHELMSALAAVGPPNPREDPECCSILHGLVAAVESLCKITELQHERRTALMDTAERVANRGRIICLTNAKSDTHVRMLEDYIQETILDQNKLAAGSDRLMAIQQCELVLLHIYPQGEDTLVSDRPKKEISPLLTSEVHSVRAGRHLATKLNILVQQHFDLASTTITNIPMKEEQHANTSANYDVELLHHRDAHLEFFKSGDLHMAGTSTRENGLKETVTLKWCTPRTNSIELHYCTGAYRISPTDVNSRPSSCLTNFLLNGRSVLLEQPRKSGSKVISHMLSSHGGEIFLHVLNSNRSTLEDPPSISEGCGGRVTDYRITDFGEFMRENRLTPVSESSHDPSGKLPAERAKAQLERHTRYWPMIISQTTIFNMQAVVPLANLIVKETLTEEDVLTCQKTVYNLVDMERKNDPLPISTVGSRGKGPKRDEQYRIMWNELETLVKTHAGASDRHQRVLDCIIACRSKPPEEEERKKRGRKREEREDRAEKNGSKDADDKSWQDSERLKGLLDKEDQESEVIKDSPDSPEPLNKKPRTKQHHTLFSPVSLLTMWTNRITAVNSRKHQEFFGRAGSVNNKFELYQHLKDENGMDVHENGKASR</sequence>
<evidence type="ECO:0000256" key="2">
    <source>
        <dbReference type="ARBA" id="ARBA00004496"/>
    </source>
</evidence>
<comment type="similarity">
    <text evidence="8">Belongs to the Integrator subunit 13 family.</text>
</comment>
<reference evidence="10" key="2">
    <citation type="submission" date="2025-08" db="UniProtKB">
        <authorList>
            <consortium name="Ensembl"/>
        </authorList>
    </citation>
    <scope>IDENTIFICATION</scope>
</reference>
<organism evidence="10 11">
    <name type="scientific">Anabas testudineus</name>
    <name type="common">Climbing perch</name>
    <name type="synonym">Anthias testudineus</name>
    <dbReference type="NCBI Taxonomy" id="64144"/>
    <lineage>
        <taxon>Eukaryota</taxon>
        <taxon>Metazoa</taxon>
        <taxon>Chordata</taxon>
        <taxon>Craniata</taxon>
        <taxon>Vertebrata</taxon>
        <taxon>Euteleostomi</taxon>
        <taxon>Actinopterygii</taxon>
        <taxon>Neopterygii</taxon>
        <taxon>Teleostei</taxon>
        <taxon>Neoteleostei</taxon>
        <taxon>Acanthomorphata</taxon>
        <taxon>Anabantaria</taxon>
        <taxon>Anabantiformes</taxon>
        <taxon>Anabantoidei</taxon>
        <taxon>Anabantidae</taxon>
        <taxon>Anabas</taxon>
    </lineage>
</organism>
<evidence type="ECO:0000313" key="11">
    <source>
        <dbReference type="Proteomes" id="UP000265040"/>
    </source>
</evidence>
<dbReference type="GO" id="GO:0007346">
    <property type="term" value="P:regulation of mitotic cell cycle"/>
    <property type="evidence" value="ECO:0007669"/>
    <property type="project" value="TreeGrafter"/>
</dbReference>
<gene>
    <name evidence="10" type="primary">INTS13</name>
</gene>
<dbReference type="GO" id="GO:0051642">
    <property type="term" value="P:centrosome localization"/>
    <property type="evidence" value="ECO:0007669"/>
    <property type="project" value="TreeGrafter"/>
</dbReference>
<dbReference type="PANTHER" id="PTHR12955">
    <property type="entry name" value="SARCOMA ANTIGEN NY-SAR-95-RELATED"/>
    <property type="match status" value="1"/>
</dbReference>
<keyword evidence="5" id="KW-0498">Mitosis</keyword>
<evidence type="ECO:0000313" key="10">
    <source>
        <dbReference type="Ensembl" id="ENSATEP00000069022.1"/>
    </source>
</evidence>
<keyword evidence="7" id="KW-0131">Cell cycle</keyword>
<dbReference type="Pfam" id="PF10221">
    <property type="entry name" value="Mat89Bb"/>
    <property type="match status" value="1"/>
</dbReference>
<evidence type="ECO:0000256" key="1">
    <source>
        <dbReference type="ARBA" id="ARBA00004123"/>
    </source>
</evidence>
<keyword evidence="6" id="KW-0539">Nucleus</keyword>
<evidence type="ECO:0008006" key="12">
    <source>
        <dbReference type="Google" id="ProtNLM"/>
    </source>
</evidence>
<dbReference type="GO" id="GO:0051301">
    <property type="term" value="P:cell division"/>
    <property type="evidence" value="ECO:0007669"/>
    <property type="project" value="UniProtKB-KW"/>
</dbReference>
<reference evidence="10" key="1">
    <citation type="submission" date="2021-04" db="EMBL/GenBank/DDBJ databases">
        <authorList>
            <consortium name="Wellcome Sanger Institute Data Sharing"/>
        </authorList>
    </citation>
    <scope>NUCLEOTIDE SEQUENCE [LARGE SCALE GENOMIC DNA]</scope>
</reference>
<comment type="subcellular location">
    <subcellularLocation>
        <location evidence="2">Cytoplasm</location>
    </subcellularLocation>
    <subcellularLocation>
        <location evidence="1">Nucleus</location>
    </subcellularLocation>
</comment>
<keyword evidence="3" id="KW-0963">Cytoplasm</keyword>
<name>A0A7N6C1K0_ANATE</name>
<dbReference type="GO" id="GO:0032039">
    <property type="term" value="C:integrator complex"/>
    <property type="evidence" value="ECO:0007669"/>
    <property type="project" value="TreeGrafter"/>
</dbReference>
<dbReference type="Ensembl" id="ENSATET00000041965.2">
    <property type="protein sequence ID" value="ENSATEP00000069022.1"/>
    <property type="gene ID" value="ENSATEG00000013962.3"/>
</dbReference>
<keyword evidence="11" id="KW-1185">Reference proteome</keyword>
<dbReference type="Proteomes" id="UP000265040">
    <property type="component" value="Chromosome 23"/>
</dbReference>
<evidence type="ECO:0000256" key="9">
    <source>
        <dbReference type="SAM" id="MobiDB-lite"/>
    </source>
</evidence>
<evidence type="ECO:0000256" key="4">
    <source>
        <dbReference type="ARBA" id="ARBA00022618"/>
    </source>
</evidence>
<dbReference type="AlphaFoldDB" id="A0A7N6C1K0"/>
<evidence type="ECO:0000256" key="7">
    <source>
        <dbReference type="ARBA" id="ARBA00023306"/>
    </source>
</evidence>
<feature type="compositionally biased region" description="Basic and acidic residues" evidence="9">
    <location>
        <begin position="564"/>
        <end position="620"/>
    </location>
</feature>
<dbReference type="InterPro" id="IPR019355">
    <property type="entry name" value="Cell_cycle_regulator_Mat89Bb"/>
</dbReference>
<dbReference type="PANTHER" id="PTHR12955:SF1">
    <property type="entry name" value="INTEGRATOR COMPLEX SUBUNIT 13"/>
    <property type="match status" value="1"/>
</dbReference>